<dbReference type="Gene3D" id="1.25.40.10">
    <property type="entry name" value="Tetratricopeptide repeat domain"/>
    <property type="match status" value="4"/>
</dbReference>
<comment type="caution">
    <text evidence="5">The sequence shown here is derived from an EMBL/GenBank/DDBJ whole genome shotgun (WGS) entry which is preliminary data.</text>
</comment>
<dbReference type="GO" id="GO:0005680">
    <property type="term" value="C:anaphase-promoting complex"/>
    <property type="evidence" value="ECO:0007669"/>
    <property type="project" value="UniProtKB-ARBA"/>
</dbReference>
<dbReference type="SMART" id="SM00028">
    <property type="entry name" value="TPR"/>
    <property type="match status" value="7"/>
</dbReference>
<evidence type="ECO:0000313" key="5">
    <source>
        <dbReference type="EMBL" id="KAG9321773.1"/>
    </source>
</evidence>
<dbReference type="Proteomes" id="UP000717515">
    <property type="component" value="Unassembled WGS sequence"/>
</dbReference>
<dbReference type="InterPro" id="IPR011990">
    <property type="entry name" value="TPR-like_helical_dom_sf"/>
</dbReference>
<dbReference type="Pfam" id="PF14559">
    <property type="entry name" value="TPR_19"/>
    <property type="match status" value="1"/>
</dbReference>
<dbReference type="PANTHER" id="PTHR12558">
    <property type="entry name" value="CELL DIVISION CYCLE 16,23,27"/>
    <property type="match status" value="1"/>
</dbReference>
<feature type="region of interest" description="Disordered" evidence="4">
    <location>
        <begin position="304"/>
        <end position="359"/>
    </location>
</feature>
<protein>
    <submittedName>
        <fullName evidence="5">Uncharacterized protein</fullName>
    </submittedName>
</protein>
<accession>A0A9P8CVD1</accession>
<feature type="repeat" description="TPR" evidence="3">
    <location>
        <begin position="156"/>
        <end position="189"/>
    </location>
</feature>
<proteinExistence type="inferred from homology"/>
<dbReference type="GO" id="GO:0031145">
    <property type="term" value="P:anaphase-promoting complex-dependent catabolic process"/>
    <property type="evidence" value="ECO:0007669"/>
    <property type="project" value="TreeGrafter"/>
</dbReference>
<evidence type="ECO:0000256" key="4">
    <source>
        <dbReference type="SAM" id="MobiDB-lite"/>
    </source>
</evidence>
<feature type="compositionally biased region" description="Basic and acidic residues" evidence="4">
    <location>
        <begin position="407"/>
        <end position="421"/>
    </location>
</feature>
<comment type="similarity">
    <text evidence="2">Belongs to the APC3/CDC27 family.</text>
</comment>
<feature type="repeat" description="TPR" evidence="3">
    <location>
        <begin position="551"/>
        <end position="584"/>
    </location>
</feature>
<dbReference type="Pfam" id="PF13181">
    <property type="entry name" value="TPR_8"/>
    <property type="match status" value="1"/>
</dbReference>
<dbReference type="AlphaFoldDB" id="A0A9P8CVD1"/>
<feature type="repeat" description="TPR" evidence="3">
    <location>
        <begin position="585"/>
        <end position="618"/>
    </location>
</feature>
<dbReference type="InterPro" id="IPR019734">
    <property type="entry name" value="TPR_rpt"/>
</dbReference>
<dbReference type="PANTHER" id="PTHR12558:SF13">
    <property type="entry name" value="CELL DIVISION CYCLE PROTEIN 27 HOMOLOG"/>
    <property type="match status" value="1"/>
</dbReference>
<evidence type="ECO:0000256" key="2">
    <source>
        <dbReference type="ARBA" id="ARBA00038210"/>
    </source>
</evidence>
<sequence length="784" mass="88339">MAVKAASAAFSAEATTSAASPWGPTGTKPDPVCQRLEHLIRYSLDRFQFRNAVFLAERLRSLTHAPGHSAAEQEYAQYMLAVCHYRQGSLEMAWAALEDCSSPRSQFLFAQCCLELRRYIECNGALERLLELPYLPKCSATDFLTNRSWNGEPDRASTLNLLGHAARAQKRHQLAIKYFKEALEINPFLWEGFENLCELGAPQDPEKMFAQFDVKTGNILPKSIALPQRSRTLGVDGSGLQGGRATATQDENIESASMDTAYNQVNLPSKFDTTDLTRPKSTFLPPIPPSISALAQMNGSSILESDNYGAEAPTAPSAFPNHDSSSLLSSSSMDTTERVPLRRGTSTQQRRQFERTKSTTSIHGHVFSGGVTKRALERSATVSSFATSGPLRGLKSRNNMKNNPLVSKKDSLLEDREDQKESAMPLISPAVTEAELEAEEEALRMVADIIRMMARAYGLLALNKFTESLAEFLSLPSEHLLSGWVQCQIAKTRFGMEEYASAAQYFRRARELEPSLHRDMEMYSTCLWHLRDDMALSTLAKELKDSNRLSPQAWCALGNAYSRRHENDQALKCFQRAIQLHDRFAYAHTLSGHEYADLEEYDKAQTEYRAAMSIDPRHYYAWYGMGMIFDKMGKNDLALIHYKEAQKLNPSSGVLLYRVGTIQEKMNRITEALRSFEEALNLDPNNVAARYHKAKVQADLEQFEESLKELEVVKKHRHNEPNVFMLQGKILMKMGNKELALKYLTWALDLDSKSSHAIRDLIEKVDQDANVEEENYEVKVDMDD</sequence>
<dbReference type="SUPFAM" id="SSF48452">
    <property type="entry name" value="TPR-like"/>
    <property type="match status" value="2"/>
</dbReference>
<organism evidence="5 6">
    <name type="scientific">Mortierella alpina</name>
    <name type="common">Oleaginous fungus</name>
    <name type="synonym">Mortierella renispora</name>
    <dbReference type="NCBI Taxonomy" id="64518"/>
    <lineage>
        <taxon>Eukaryota</taxon>
        <taxon>Fungi</taxon>
        <taxon>Fungi incertae sedis</taxon>
        <taxon>Mucoromycota</taxon>
        <taxon>Mortierellomycotina</taxon>
        <taxon>Mortierellomycetes</taxon>
        <taxon>Mortierellales</taxon>
        <taxon>Mortierellaceae</taxon>
        <taxon>Mortierella</taxon>
    </lineage>
</organism>
<name>A0A9P8CVD1_MORAP</name>
<gene>
    <name evidence="5" type="ORF">KVV02_005692</name>
</gene>
<feature type="region of interest" description="Disordered" evidence="4">
    <location>
        <begin position="393"/>
        <end position="422"/>
    </location>
</feature>
<dbReference type="GO" id="GO:0051301">
    <property type="term" value="P:cell division"/>
    <property type="evidence" value="ECO:0007669"/>
    <property type="project" value="TreeGrafter"/>
</dbReference>
<feature type="compositionally biased region" description="Polar residues" evidence="4">
    <location>
        <begin position="396"/>
        <end position="405"/>
    </location>
</feature>
<dbReference type="GO" id="GO:0007091">
    <property type="term" value="P:metaphase/anaphase transition of mitotic cell cycle"/>
    <property type="evidence" value="ECO:0007669"/>
    <property type="project" value="TreeGrafter"/>
</dbReference>
<evidence type="ECO:0000256" key="1">
    <source>
        <dbReference type="ARBA" id="ARBA00022803"/>
    </source>
</evidence>
<reference evidence="5" key="1">
    <citation type="submission" date="2021-07" db="EMBL/GenBank/DDBJ databases">
        <title>Draft genome of Mortierella alpina, strain LL118, isolated from an aspen leaf litter sample.</title>
        <authorList>
            <person name="Yang S."/>
            <person name="Vinatzer B.A."/>
        </authorList>
    </citation>
    <scope>NUCLEOTIDE SEQUENCE</scope>
    <source>
        <strain evidence="5">LL118</strain>
    </source>
</reference>
<dbReference type="Pfam" id="PF12895">
    <property type="entry name" value="ANAPC3"/>
    <property type="match status" value="1"/>
</dbReference>
<feature type="repeat" description="TPR" evidence="3">
    <location>
        <begin position="653"/>
        <end position="686"/>
    </location>
</feature>
<dbReference type="PROSITE" id="PS50005">
    <property type="entry name" value="TPR"/>
    <property type="match status" value="6"/>
</dbReference>
<dbReference type="EMBL" id="JAIFTL010000184">
    <property type="protein sequence ID" value="KAG9321773.1"/>
    <property type="molecule type" value="Genomic_DNA"/>
</dbReference>
<keyword evidence="1 3" id="KW-0802">TPR repeat</keyword>
<dbReference type="Pfam" id="PF00515">
    <property type="entry name" value="TPR_1"/>
    <property type="match status" value="3"/>
</dbReference>
<feature type="repeat" description="TPR" evidence="3">
    <location>
        <begin position="619"/>
        <end position="652"/>
    </location>
</feature>
<feature type="repeat" description="TPR" evidence="3">
    <location>
        <begin position="721"/>
        <end position="754"/>
    </location>
</feature>
<dbReference type="PROSITE" id="PS50293">
    <property type="entry name" value="TPR_REGION"/>
    <property type="match status" value="1"/>
</dbReference>
<dbReference type="GO" id="GO:0005737">
    <property type="term" value="C:cytoplasm"/>
    <property type="evidence" value="ECO:0007669"/>
    <property type="project" value="TreeGrafter"/>
</dbReference>
<evidence type="ECO:0000313" key="6">
    <source>
        <dbReference type="Proteomes" id="UP000717515"/>
    </source>
</evidence>
<evidence type="ECO:0000256" key="3">
    <source>
        <dbReference type="PROSITE-ProRule" id="PRU00339"/>
    </source>
</evidence>
<dbReference type="GO" id="GO:0016567">
    <property type="term" value="P:protein ubiquitination"/>
    <property type="evidence" value="ECO:0007669"/>
    <property type="project" value="TreeGrafter"/>
</dbReference>